<dbReference type="Proteomes" id="UP001252243">
    <property type="component" value="Unassembled WGS sequence"/>
</dbReference>
<proteinExistence type="predicted"/>
<accession>A0ABU1U8F5</accession>
<reference evidence="1 2" key="1">
    <citation type="submission" date="2023-07" db="EMBL/GenBank/DDBJ databases">
        <title>Sorghum-associated microbial communities from plants grown in Nebraska, USA.</title>
        <authorList>
            <person name="Schachtman D."/>
        </authorList>
    </citation>
    <scope>NUCLEOTIDE SEQUENCE [LARGE SCALE GENOMIC DNA]</scope>
    <source>
        <strain evidence="1 2">BE167</strain>
    </source>
</reference>
<name>A0ABU1U8F5_9MICC</name>
<evidence type="ECO:0008006" key="3">
    <source>
        <dbReference type="Google" id="ProtNLM"/>
    </source>
</evidence>
<organism evidence="1 2">
    <name type="scientific">Arthrobacter ginsengisoli</name>
    <dbReference type="NCBI Taxonomy" id="1356565"/>
    <lineage>
        <taxon>Bacteria</taxon>
        <taxon>Bacillati</taxon>
        <taxon>Actinomycetota</taxon>
        <taxon>Actinomycetes</taxon>
        <taxon>Micrococcales</taxon>
        <taxon>Micrococcaceae</taxon>
        <taxon>Arthrobacter</taxon>
    </lineage>
</organism>
<dbReference type="EMBL" id="JAVDVQ010000002">
    <property type="protein sequence ID" value="MDR7081446.1"/>
    <property type="molecule type" value="Genomic_DNA"/>
</dbReference>
<gene>
    <name evidence="1" type="ORF">J2X01_000723</name>
</gene>
<dbReference type="RefSeq" id="WP_310050611.1">
    <property type="nucleotide sequence ID" value="NZ_JAVDVQ010000002.1"/>
</dbReference>
<protein>
    <recommendedName>
        <fullName evidence="3">YD repeat-containing protein</fullName>
    </recommendedName>
</protein>
<evidence type="ECO:0000313" key="1">
    <source>
        <dbReference type="EMBL" id="MDR7081446.1"/>
    </source>
</evidence>
<sequence>MTDIAELRRITRANLLAAEAARPKVDSQGKPLTTSVFTYDDMGRLIKAEAQGNA</sequence>
<keyword evidence="2" id="KW-1185">Reference proteome</keyword>
<comment type="caution">
    <text evidence="1">The sequence shown here is derived from an EMBL/GenBank/DDBJ whole genome shotgun (WGS) entry which is preliminary data.</text>
</comment>
<evidence type="ECO:0000313" key="2">
    <source>
        <dbReference type="Proteomes" id="UP001252243"/>
    </source>
</evidence>